<evidence type="ECO:0000313" key="4">
    <source>
        <dbReference type="Proteomes" id="UP000316726"/>
    </source>
</evidence>
<feature type="region of interest" description="Disordered" evidence="2">
    <location>
        <begin position="300"/>
        <end position="329"/>
    </location>
</feature>
<dbReference type="EMBL" id="CP031034">
    <property type="protein sequence ID" value="QDZ18365.1"/>
    <property type="molecule type" value="Genomic_DNA"/>
</dbReference>
<feature type="compositionally biased region" description="Basic residues" evidence="2">
    <location>
        <begin position="587"/>
        <end position="600"/>
    </location>
</feature>
<feature type="region of interest" description="Disordered" evidence="2">
    <location>
        <begin position="554"/>
        <end position="600"/>
    </location>
</feature>
<keyword evidence="1" id="KW-0175">Coiled coil</keyword>
<feature type="compositionally biased region" description="Low complexity" evidence="2">
    <location>
        <begin position="555"/>
        <end position="578"/>
    </location>
</feature>
<accession>A0A5B8MF95</accession>
<feature type="compositionally biased region" description="Polar residues" evidence="2">
    <location>
        <begin position="264"/>
        <end position="282"/>
    </location>
</feature>
<proteinExistence type="predicted"/>
<reference evidence="3 4" key="1">
    <citation type="submission" date="2018-07" db="EMBL/GenBank/DDBJ databases">
        <title>The complete nuclear genome of the prasinophyte Chloropicon primus (CCMP1205).</title>
        <authorList>
            <person name="Pombert J.-F."/>
            <person name="Otis C."/>
            <person name="Turmel M."/>
            <person name="Lemieux C."/>
        </authorList>
    </citation>
    <scope>NUCLEOTIDE SEQUENCE [LARGE SCALE GENOMIC DNA]</scope>
    <source>
        <strain evidence="3 4">CCMP1205</strain>
    </source>
</reference>
<name>A0A5B8MF95_9CHLO</name>
<feature type="region of interest" description="Disordered" evidence="2">
    <location>
        <begin position="423"/>
        <end position="447"/>
    </location>
</feature>
<feature type="region of interest" description="Disordered" evidence="2">
    <location>
        <begin position="483"/>
        <end position="535"/>
    </location>
</feature>
<dbReference type="AlphaFoldDB" id="A0A5B8MF95"/>
<feature type="compositionally biased region" description="Polar residues" evidence="2">
    <location>
        <begin position="502"/>
        <end position="515"/>
    </location>
</feature>
<feature type="region of interest" description="Disordered" evidence="2">
    <location>
        <begin position="264"/>
        <end position="288"/>
    </location>
</feature>
<dbReference type="Proteomes" id="UP000316726">
    <property type="component" value="Chromosome 1"/>
</dbReference>
<evidence type="ECO:0000313" key="3">
    <source>
        <dbReference type="EMBL" id="QDZ18365.1"/>
    </source>
</evidence>
<gene>
    <name evidence="3" type="ORF">A3770_01p08830</name>
</gene>
<keyword evidence="4" id="KW-1185">Reference proteome</keyword>
<feature type="coiled-coil region" evidence="1">
    <location>
        <begin position="161"/>
        <end position="188"/>
    </location>
</feature>
<evidence type="ECO:0000256" key="2">
    <source>
        <dbReference type="SAM" id="MobiDB-lite"/>
    </source>
</evidence>
<evidence type="ECO:0000256" key="1">
    <source>
        <dbReference type="SAM" id="Coils"/>
    </source>
</evidence>
<protein>
    <submittedName>
        <fullName evidence="3">Uncharacterized protein</fullName>
    </submittedName>
</protein>
<sequence length="600" mass="64698">MERSGQRKVGAGVLKEQLKELKEESAVLMELQNRLDKSIETLKLHKKQVVVNAPQYSHGDARASTSSTPSMRDPVLENQERTLNQFINSLGSVPPSRAYSASSPYSQRKLHFHGDGMYTANSMPASRSVRGGQVMAVDDPDDVLTTRTEYQQKLYTNNVELEHATNRMAKQEVEIYQLKQKCAALERKAALEGDGLPPAQAAAATPFGLSTPGGHKTPKAASVFASPIPSSSAPAKGHGFTPSRAAAGLDEDSRILQRWGFNTEKQSSYSPSKLRSPLQSGFSGFKQERERRARTGFLDTPTTFSERKSPKDLFGGEAKSPSLRDATLSSHLSPARGVVSSPAPRVRERFLESELIKKNRELSAMSDTLDNLSSERGGAGLFGSMGQGGKTPREKNLELELSKKEEVISAMSSTLDDLMLKSKAKADAGRSEREEKLQSEVRKKEEDLQALTSTLQQILSLTAGGGKAGGEVGVQDASALASAFSQAMQATSSSPGAYPHSPTDQSPGLDQQQPWKSPGAGQAEPSIQPVPFSLAVQPDDPFAEIRLATQKLQNAQSVLQQSMASSSSRKSTAQQAARTPPPASRGGRGKGKSKPRMYYV</sequence>
<feature type="coiled-coil region" evidence="1">
    <location>
        <begin position="11"/>
        <end position="48"/>
    </location>
</feature>
<feature type="compositionally biased region" description="Polar residues" evidence="2">
    <location>
        <begin position="483"/>
        <end position="495"/>
    </location>
</feature>
<organism evidence="3 4">
    <name type="scientific">Chloropicon primus</name>
    <dbReference type="NCBI Taxonomy" id="1764295"/>
    <lineage>
        <taxon>Eukaryota</taxon>
        <taxon>Viridiplantae</taxon>
        <taxon>Chlorophyta</taxon>
        <taxon>Chloropicophyceae</taxon>
        <taxon>Chloropicales</taxon>
        <taxon>Chloropicaceae</taxon>
        <taxon>Chloropicon</taxon>
    </lineage>
</organism>